<evidence type="ECO:0000313" key="4">
    <source>
        <dbReference type="Proteomes" id="UP000447873"/>
    </source>
</evidence>
<feature type="coiled-coil region" evidence="1">
    <location>
        <begin position="40"/>
        <end position="67"/>
    </location>
</feature>
<proteinExistence type="predicted"/>
<feature type="compositionally biased region" description="Low complexity" evidence="2">
    <location>
        <begin position="9"/>
        <end position="27"/>
    </location>
</feature>
<protein>
    <submittedName>
        <fullName evidence="3">Uncharacterized protein</fullName>
    </submittedName>
</protein>
<evidence type="ECO:0000256" key="2">
    <source>
        <dbReference type="SAM" id="MobiDB-lite"/>
    </source>
</evidence>
<evidence type="ECO:0000256" key="1">
    <source>
        <dbReference type="SAM" id="Coils"/>
    </source>
</evidence>
<name>A0A8H3V6J3_VENIN</name>
<dbReference type="EMBL" id="WNWS01000080">
    <property type="protein sequence ID" value="KAE9982093.1"/>
    <property type="molecule type" value="Genomic_DNA"/>
</dbReference>
<comment type="caution">
    <text evidence="3">The sequence shown here is derived from an EMBL/GenBank/DDBJ whole genome shotgun (WGS) entry which is preliminary data.</text>
</comment>
<reference evidence="3 4" key="1">
    <citation type="submission" date="2018-12" db="EMBL/GenBank/DDBJ databases">
        <title>Venturia inaequalis Genome Resource.</title>
        <authorList>
            <person name="Lichtner F.J."/>
        </authorList>
    </citation>
    <scope>NUCLEOTIDE SEQUENCE [LARGE SCALE GENOMIC DNA]</scope>
    <source>
        <strain evidence="3 4">120213</strain>
    </source>
</reference>
<sequence length="246" mass="26978">MAKRKRNNTESSVSSNNSPMDSSPTPSRTTLGPQALKSDVTSMLNSIKELRKDIKRISNQGDKADKTSGENHKLAARVVDLEARVERMDGTVCDAMMRVEGAMTVMANKLQAVNFNTIARAENARFKIQDKNAQLSPLHNIETNQEIAYFPATTKALSKMSHNLLQALLQELGAPMPGRSRRTMRNRVSLVIGLNCSTDVVDVSLGGGEREDVGFNGTGEFQGAWNGDFGMGDFGVNRFNSDQFHL</sequence>
<dbReference type="Proteomes" id="UP000447873">
    <property type="component" value="Unassembled WGS sequence"/>
</dbReference>
<organism evidence="3 4">
    <name type="scientific">Venturia inaequalis</name>
    <name type="common">Apple scab fungus</name>
    <dbReference type="NCBI Taxonomy" id="5025"/>
    <lineage>
        <taxon>Eukaryota</taxon>
        <taxon>Fungi</taxon>
        <taxon>Dikarya</taxon>
        <taxon>Ascomycota</taxon>
        <taxon>Pezizomycotina</taxon>
        <taxon>Dothideomycetes</taxon>
        <taxon>Pleosporomycetidae</taxon>
        <taxon>Venturiales</taxon>
        <taxon>Venturiaceae</taxon>
        <taxon>Venturia</taxon>
    </lineage>
</organism>
<evidence type="ECO:0000313" key="3">
    <source>
        <dbReference type="EMBL" id="KAE9982093.1"/>
    </source>
</evidence>
<feature type="region of interest" description="Disordered" evidence="2">
    <location>
        <begin position="1"/>
        <end position="36"/>
    </location>
</feature>
<dbReference type="AlphaFoldDB" id="A0A8H3V6J3"/>
<gene>
    <name evidence="3" type="ORF">EG328_011196</name>
</gene>
<accession>A0A8H3V6J3</accession>
<keyword evidence="1" id="KW-0175">Coiled coil</keyword>